<name>A0A942I5M5_9HYPH</name>
<dbReference type="Proteomes" id="UP000678281">
    <property type="component" value="Unassembled WGS sequence"/>
</dbReference>
<dbReference type="InterPro" id="IPR003607">
    <property type="entry name" value="HD/PDEase_dom"/>
</dbReference>
<dbReference type="PROSITE" id="PS50110">
    <property type="entry name" value="RESPONSE_REGULATORY"/>
    <property type="match status" value="1"/>
</dbReference>
<keyword evidence="1" id="KW-0378">Hydrolase</keyword>
<keyword evidence="6" id="KW-1185">Reference proteome</keyword>
<dbReference type="InterPro" id="IPR001789">
    <property type="entry name" value="Sig_transdc_resp-reg_receiver"/>
</dbReference>
<dbReference type="Gene3D" id="3.40.50.2300">
    <property type="match status" value="1"/>
</dbReference>
<evidence type="ECO:0000313" key="6">
    <source>
        <dbReference type="Proteomes" id="UP000678281"/>
    </source>
</evidence>
<dbReference type="EMBL" id="JAGXTP010000001">
    <property type="protein sequence ID" value="MBS3849141.1"/>
    <property type="molecule type" value="Genomic_DNA"/>
</dbReference>
<dbReference type="Gene3D" id="1.10.3210.10">
    <property type="entry name" value="Hypothetical protein af1432"/>
    <property type="match status" value="1"/>
</dbReference>
<dbReference type="CDD" id="cd00077">
    <property type="entry name" value="HDc"/>
    <property type="match status" value="1"/>
</dbReference>
<dbReference type="SMART" id="SM00448">
    <property type="entry name" value="REC"/>
    <property type="match status" value="1"/>
</dbReference>
<dbReference type="RefSeq" id="WP_212658633.1">
    <property type="nucleotide sequence ID" value="NZ_JAGXTP010000001.1"/>
</dbReference>
<dbReference type="InterPro" id="IPR052020">
    <property type="entry name" value="Cyclic_di-GMP/3'3'-cGAMP_PDE"/>
</dbReference>
<dbReference type="FunFam" id="1.10.3210.10:FF:000018">
    <property type="entry name" value="Two-component system response regulator"/>
    <property type="match status" value="1"/>
</dbReference>
<dbReference type="GO" id="GO:0000160">
    <property type="term" value="P:phosphorelay signal transduction system"/>
    <property type="evidence" value="ECO:0007669"/>
    <property type="project" value="InterPro"/>
</dbReference>
<keyword evidence="2" id="KW-0597">Phosphoprotein</keyword>
<accession>A0A942I5M5</accession>
<dbReference type="InterPro" id="IPR037522">
    <property type="entry name" value="HD_GYP_dom"/>
</dbReference>
<dbReference type="InterPro" id="IPR011006">
    <property type="entry name" value="CheY-like_superfamily"/>
</dbReference>
<dbReference type="Pfam" id="PF13487">
    <property type="entry name" value="HD_5"/>
    <property type="match status" value="1"/>
</dbReference>
<dbReference type="PROSITE" id="PS51832">
    <property type="entry name" value="HD_GYP"/>
    <property type="match status" value="1"/>
</dbReference>
<sequence length="347" mass="37961">MRVMVVEDNSSNLAVICQLVGRLEHVQCTGFADSLDALAALSESVWDLVIVDYLMPGMNGLELIQEMRATAMHTHVPVVMITADRDRALRLQAIAAGATDFLTKPVDPFELRARVTNLLDLRQAQNALAKRSEDLQVRVDRATRHLQEREEEVVFRLARAIEFRDGETGQHIERVAQISQFIAEEMQQSEAFARTLALAAPLHDVGKIGVPDAILNKPGRLTDEEFDIMRTHAAIGAEILSGGSSDLVQMAAIVALGHHERWDGKGYPNGLAGDAIPLAARITAVADVFDALCSERPYKKAWPVNQARAEINRCAGSQFDPNCVAAFERAWGRIAPLTAAAKLQTAA</sequence>
<dbReference type="GO" id="GO:0009214">
    <property type="term" value="P:cyclic nucleotide catabolic process"/>
    <property type="evidence" value="ECO:0007669"/>
    <property type="project" value="UniProtKB-ARBA"/>
</dbReference>
<reference evidence="5" key="1">
    <citation type="submission" date="2021-04" db="EMBL/GenBank/DDBJ databases">
        <title>Devosia litorisediminis sp. nov., isolated from a sand dune.</title>
        <authorList>
            <person name="Park S."/>
            <person name="Yoon J.-H."/>
        </authorList>
    </citation>
    <scope>NUCLEOTIDE SEQUENCE</scope>
    <source>
        <strain evidence="5">BSSL-BM10</strain>
    </source>
</reference>
<dbReference type="Pfam" id="PF00072">
    <property type="entry name" value="Response_reg"/>
    <property type="match status" value="1"/>
</dbReference>
<evidence type="ECO:0000259" key="3">
    <source>
        <dbReference type="PROSITE" id="PS50110"/>
    </source>
</evidence>
<organism evidence="5 6">
    <name type="scientific">Devosia litorisediminis</name>
    <dbReference type="NCBI Taxonomy" id="2829817"/>
    <lineage>
        <taxon>Bacteria</taxon>
        <taxon>Pseudomonadati</taxon>
        <taxon>Pseudomonadota</taxon>
        <taxon>Alphaproteobacteria</taxon>
        <taxon>Hyphomicrobiales</taxon>
        <taxon>Devosiaceae</taxon>
        <taxon>Devosia</taxon>
    </lineage>
</organism>
<dbReference type="PANTHER" id="PTHR45228:SF1">
    <property type="entry name" value="CYCLIC DI-GMP PHOSPHODIESTERASE TM_0186"/>
    <property type="match status" value="1"/>
</dbReference>
<feature type="modified residue" description="4-aspartylphosphate" evidence="2">
    <location>
        <position position="52"/>
    </location>
</feature>
<feature type="domain" description="Response regulatory" evidence="3">
    <location>
        <begin position="2"/>
        <end position="119"/>
    </location>
</feature>
<comment type="caution">
    <text evidence="5">The sequence shown here is derived from an EMBL/GenBank/DDBJ whole genome shotgun (WGS) entry which is preliminary data.</text>
</comment>
<evidence type="ECO:0000313" key="5">
    <source>
        <dbReference type="EMBL" id="MBS3849141.1"/>
    </source>
</evidence>
<evidence type="ECO:0000259" key="4">
    <source>
        <dbReference type="PROSITE" id="PS51832"/>
    </source>
</evidence>
<dbReference type="SMART" id="SM00471">
    <property type="entry name" value="HDc"/>
    <property type="match status" value="1"/>
</dbReference>
<feature type="domain" description="HD-GYP" evidence="4">
    <location>
        <begin position="146"/>
        <end position="343"/>
    </location>
</feature>
<dbReference type="AlphaFoldDB" id="A0A942I5M5"/>
<dbReference type="PANTHER" id="PTHR45228">
    <property type="entry name" value="CYCLIC DI-GMP PHOSPHODIESTERASE TM_0186-RELATED"/>
    <property type="match status" value="1"/>
</dbReference>
<evidence type="ECO:0000256" key="1">
    <source>
        <dbReference type="ARBA" id="ARBA00022801"/>
    </source>
</evidence>
<dbReference type="CDD" id="cd17551">
    <property type="entry name" value="REC_RpfG-like"/>
    <property type="match status" value="1"/>
</dbReference>
<proteinExistence type="predicted"/>
<evidence type="ECO:0000256" key="2">
    <source>
        <dbReference type="PROSITE-ProRule" id="PRU00169"/>
    </source>
</evidence>
<gene>
    <name evidence="5" type="ORF">KD146_10590</name>
</gene>
<dbReference type="SUPFAM" id="SSF52172">
    <property type="entry name" value="CheY-like"/>
    <property type="match status" value="1"/>
</dbReference>
<dbReference type="GO" id="GO:0004112">
    <property type="term" value="F:cyclic-nucleotide phosphodiesterase activity"/>
    <property type="evidence" value="ECO:0007669"/>
    <property type="project" value="UniProtKB-ARBA"/>
</dbReference>
<dbReference type="SUPFAM" id="SSF109604">
    <property type="entry name" value="HD-domain/PDEase-like"/>
    <property type="match status" value="1"/>
</dbReference>
<protein>
    <submittedName>
        <fullName evidence="5">Response regulator</fullName>
    </submittedName>
</protein>